<reference evidence="3" key="1">
    <citation type="journal article" date="2013" name="Nature">
        <title>Draft genome of the wheat A-genome progenitor Triticum urartu.</title>
        <authorList>
            <person name="Ling H.Q."/>
            <person name="Zhao S."/>
            <person name="Liu D."/>
            <person name="Wang J."/>
            <person name="Sun H."/>
            <person name="Zhang C."/>
            <person name="Fan H."/>
            <person name="Li D."/>
            <person name="Dong L."/>
            <person name="Tao Y."/>
            <person name="Gao C."/>
            <person name="Wu H."/>
            <person name="Li Y."/>
            <person name="Cui Y."/>
            <person name="Guo X."/>
            <person name="Zheng S."/>
            <person name="Wang B."/>
            <person name="Yu K."/>
            <person name="Liang Q."/>
            <person name="Yang W."/>
            <person name="Lou X."/>
            <person name="Chen J."/>
            <person name="Feng M."/>
            <person name="Jian J."/>
            <person name="Zhang X."/>
            <person name="Luo G."/>
            <person name="Jiang Y."/>
            <person name="Liu J."/>
            <person name="Wang Z."/>
            <person name="Sha Y."/>
            <person name="Zhang B."/>
            <person name="Wu H."/>
            <person name="Tang D."/>
            <person name="Shen Q."/>
            <person name="Xue P."/>
            <person name="Zou S."/>
            <person name="Wang X."/>
            <person name="Liu X."/>
            <person name="Wang F."/>
            <person name="Yang Y."/>
            <person name="An X."/>
            <person name="Dong Z."/>
            <person name="Zhang K."/>
            <person name="Zhang X."/>
            <person name="Luo M.C."/>
            <person name="Dvorak J."/>
            <person name="Tong Y."/>
            <person name="Wang J."/>
            <person name="Yang H."/>
            <person name="Li Z."/>
            <person name="Wang D."/>
            <person name="Zhang A."/>
            <person name="Wang J."/>
        </authorList>
    </citation>
    <scope>NUCLEOTIDE SEQUENCE</scope>
    <source>
        <strain evidence="3">cv. G1812</strain>
    </source>
</reference>
<proteinExistence type="predicted"/>
<sequence length="164" mass="16730">MISAKIELDRRSAGTYSCRCLPRPRSLIRNRERSGGEGHVQTSRSLLQNSSLRPRQERIPESQLSRGSAPAGAVTGSPMTTGTPSAQPLTGSCAGGSFSLAGGARRGLASSWCSSAAAMARGGGWTGGGNLARAGSSRVEAEGIEEGGDLEEGGGRGSGGRRVK</sequence>
<dbReference type="EnsemblPlants" id="TuG1812S0002421700.01.T01">
    <property type="protein sequence ID" value="TuG1812S0002421700.01.T01.s_cds10936"/>
    <property type="gene ID" value="TuG1812S0002421700.01"/>
</dbReference>
<protein>
    <submittedName>
        <fullName evidence="2">Uncharacterized protein</fullName>
    </submittedName>
</protein>
<name>A0A8R7VDA7_TRIUA</name>
<dbReference type="Proteomes" id="UP000015106">
    <property type="component" value="Unassembled WGS sequence"/>
</dbReference>
<feature type="region of interest" description="Disordered" evidence="1">
    <location>
        <begin position="29"/>
        <end position="96"/>
    </location>
</feature>
<dbReference type="Gramene" id="TuG1812S0002421700.01.T01">
    <property type="protein sequence ID" value="TuG1812S0002421700.01.T01.s_cds10936"/>
    <property type="gene ID" value="TuG1812S0002421700.01"/>
</dbReference>
<feature type="compositionally biased region" description="Polar residues" evidence="1">
    <location>
        <begin position="77"/>
        <end position="90"/>
    </location>
</feature>
<dbReference type="AlphaFoldDB" id="A0A8R7VDA7"/>
<evidence type="ECO:0000256" key="1">
    <source>
        <dbReference type="SAM" id="MobiDB-lite"/>
    </source>
</evidence>
<reference evidence="2" key="2">
    <citation type="submission" date="2022-06" db="UniProtKB">
        <authorList>
            <consortium name="EnsemblPlants"/>
        </authorList>
    </citation>
    <scope>IDENTIFICATION</scope>
</reference>
<evidence type="ECO:0000313" key="2">
    <source>
        <dbReference type="EnsemblPlants" id="TuG1812S0002421700.01.T01.s_cds10936"/>
    </source>
</evidence>
<feature type="compositionally biased region" description="Acidic residues" evidence="1">
    <location>
        <begin position="142"/>
        <end position="152"/>
    </location>
</feature>
<organism evidence="2 3">
    <name type="scientific">Triticum urartu</name>
    <name type="common">Red wild einkorn</name>
    <name type="synonym">Crithodium urartu</name>
    <dbReference type="NCBI Taxonomy" id="4572"/>
    <lineage>
        <taxon>Eukaryota</taxon>
        <taxon>Viridiplantae</taxon>
        <taxon>Streptophyta</taxon>
        <taxon>Embryophyta</taxon>
        <taxon>Tracheophyta</taxon>
        <taxon>Spermatophyta</taxon>
        <taxon>Magnoliopsida</taxon>
        <taxon>Liliopsida</taxon>
        <taxon>Poales</taxon>
        <taxon>Poaceae</taxon>
        <taxon>BOP clade</taxon>
        <taxon>Pooideae</taxon>
        <taxon>Triticodae</taxon>
        <taxon>Triticeae</taxon>
        <taxon>Triticinae</taxon>
        <taxon>Triticum</taxon>
    </lineage>
</organism>
<feature type="compositionally biased region" description="Polar residues" evidence="1">
    <location>
        <begin position="40"/>
        <end position="53"/>
    </location>
</feature>
<accession>A0A8R7VDA7</accession>
<feature type="region of interest" description="Disordered" evidence="1">
    <location>
        <begin position="122"/>
        <end position="164"/>
    </location>
</feature>
<keyword evidence="3" id="KW-1185">Reference proteome</keyword>
<evidence type="ECO:0000313" key="3">
    <source>
        <dbReference type="Proteomes" id="UP000015106"/>
    </source>
</evidence>